<reference evidence="2 3" key="1">
    <citation type="submission" date="2015-12" db="EMBL/GenBank/DDBJ databases">
        <authorList>
            <person name="Wibberg D."/>
        </authorList>
    </citation>
    <scope>NUCLEOTIDE SEQUENCE [LARGE SCALE GENOMIC DNA]</scope>
    <source>
        <strain evidence="2">R2091</strain>
    </source>
</reference>
<dbReference type="AlphaFoldDB" id="A0A7U7KGM9"/>
<evidence type="ECO:0000313" key="2">
    <source>
        <dbReference type="EMBL" id="CUW36373.1"/>
    </source>
</evidence>
<dbReference type="PANTHER" id="PTHR39639:SF1">
    <property type="entry name" value="DUF262 DOMAIN-CONTAINING PROTEIN"/>
    <property type="match status" value="1"/>
</dbReference>
<dbReference type="RefSeq" id="WP_032031420.1">
    <property type="nucleotide sequence ID" value="NZ_CAUYZO010000006.1"/>
</dbReference>
<dbReference type="PANTHER" id="PTHR39639">
    <property type="entry name" value="CHROMOSOME 16, WHOLE GENOME SHOTGUN SEQUENCE"/>
    <property type="match status" value="1"/>
</dbReference>
<name>A0A7U7KGM9_ACIBA</name>
<sequence length="380" mass="44016">MSSESISNLINNIDENLKNVHTQSLDISFNELLDMVVSKELDISPDYQRVFRWSEGAQSRFIESLLLEMPVPPIYVVEVEDNKKLLIDGLQRLSSYLHFRGVLDAPHLNINYGDKLILSDCDIVESLNGITYDDLGTALQIKLKRSFVRVEVVRKSSNAKFKYHMFKRLNTGGTLLTDQQLRNCTIRLLDDEFNDFIIRLSGNNDFQTTIENITEEQKLGAYDQELVLRFFTFKNNRAAFKHDIRDFLTQYMEEVSDPEHPREFDYNAQERDFNRTFEVLNAALGNQSFSRANNTRTKLNTMFVVYQFESFTLGIQKYLDRLDISSLPNRDQLKELFKNIKLDEDFISLTTGGGKNTPNALNARVSFVEQKIEEFLGNGY</sequence>
<dbReference type="Proteomes" id="UP000066661">
    <property type="component" value="Chromosome I"/>
</dbReference>
<dbReference type="InterPro" id="IPR004919">
    <property type="entry name" value="GmrSD_N"/>
</dbReference>
<dbReference type="EMBL" id="LN997846">
    <property type="protein sequence ID" value="CUW36373.1"/>
    <property type="molecule type" value="Genomic_DNA"/>
</dbReference>
<accession>A0A7U7KGM9</accession>
<gene>
    <name evidence="2" type="ORF">ABR2091_2985</name>
</gene>
<protein>
    <recommendedName>
        <fullName evidence="1">GmrSD restriction endonucleases N-terminal domain-containing protein</fullName>
    </recommendedName>
</protein>
<proteinExistence type="predicted"/>
<dbReference type="Pfam" id="PF03235">
    <property type="entry name" value="GmrSD_N"/>
    <property type="match status" value="1"/>
</dbReference>
<feature type="domain" description="GmrSD restriction endonucleases N-terminal" evidence="1">
    <location>
        <begin position="39"/>
        <end position="185"/>
    </location>
</feature>
<evidence type="ECO:0000313" key="3">
    <source>
        <dbReference type="Proteomes" id="UP000066661"/>
    </source>
</evidence>
<evidence type="ECO:0000259" key="1">
    <source>
        <dbReference type="Pfam" id="PF03235"/>
    </source>
</evidence>
<dbReference type="REBASE" id="137782">
    <property type="entry name" value="AbaR2091ORF2984P"/>
</dbReference>
<organism evidence="2 3">
    <name type="scientific">Acinetobacter baumannii</name>
    <dbReference type="NCBI Taxonomy" id="470"/>
    <lineage>
        <taxon>Bacteria</taxon>
        <taxon>Pseudomonadati</taxon>
        <taxon>Pseudomonadota</taxon>
        <taxon>Gammaproteobacteria</taxon>
        <taxon>Moraxellales</taxon>
        <taxon>Moraxellaceae</taxon>
        <taxon>Acinetobacter</taxon>
        <taxon>Acinetobacter calcoaceticus/baumannii complex</taxon>
    </lineage>
</organism>